<gene>
    <name evidence="7" type="ORF">GQ651_06620</name>
</gene>
<proteinExistence type="inferred from homology"/>
<dbReference type="GO" id="GO:0003681">
    <property type="term" value="F:bent DNA binding"/>
    <property type="evidence" value="ECO:0007669"/>
    <property type="project" value="TreeGrafter"/>
</dbReference>
<comment type="caution">
    <text evidence="7">The sequence shown here is derived from an EMBL/GenBank/DDBJ whole genome shotgun (WGS) entry which is preliminary data.</text>
</comment>
<dbReference type="RefSeq" id="WP_160763387.1">
    <property type="nucleotide sequence ID" value="NZ_WUPT01000001.1"/>
</dbReference>
<dbReference type="PANTHER" id="PTHR38097:SF2">
    <property type="entry name" value="DNA-BINDING PROTEIN STPA"/>
    <property type="match status" value="1"/>
</dbReference>
<dbReference type="AlphaFoldDB" id="A0A7C9MZI6"/>
<dbReference type="GO" id="GO:0003680">
    <property type="term" value="F:minor groove of adenine-thymine-rich DNA binding"/>
    <property type="evidence" value="ECO:0007669"/>
    <property type="project" value="TreeGrafter"/>
</dbReference>
<dbReference type="GO" id="GO:0009295">
    <property type="term" value="C:nucleoid"/>
    <property type="evidence" value="ECO:0007669"/>
    <property type="project" value="UniProtKB-SubCell"/>
</dbReference>
<dbReference type="GO" id="GO:0005829">
    <property type="term" value="C:cytosol"/>
    <property type="evidence" value="ECO:0007669"/>
    <property type="project" value="TreeGrafter"/>
</dbReference>
<dbReference type="SMART" id="SM00528">
    <property type="entry name" value="HNS"/>
    <property type="match status" value="1"/>
</dbReference>
<dbReference type="PANTHER" id="PTHR38097">
    <property type="match status" value="1"/>
</dbReference>
<evidence type="ECO:0000256" key="3">
    <source>
        <dbReference type="ARBA" id="ARBA00022490"/>
    </source>
</evidence>
<feature type="domain" description="DNA-binding protein H-NS-like C-terminal" evidence="6">
    <location>
        <begin position="60"/>
        <end position="105"/>
    </location>
</feature>
<dbReference type="GO" id="GO:0000976">
    <property type="term" value="F:transcription cis-regulatory region binding"/>
    <property type="evidence" value="ECO:0007669"/>
    <property type="project" value="TreeGrafter"/>
</dbReference>
<comment type="similarity">
    <text evidence="2">Belongs to the histone-like protein H-NS family.</text>
</comment>
<protein>
    <submittedName>
        <fullName evidence="7">H-NS histone family protein</fullName>
    </submittedName>
</protein>
<keyword evidence="4" id="KW-0238">DNA-binding</keyword>
<evidence type="ECO:0000256" key="1">
    <source>
        <dbReference type="ARBA" id="ARBA00004453"/>
    </source>
</evidence>
<evidence type="ECO:0000256" key="2">
    <source>
        <dbReference type="ARBA" id="ARBA00010610"/>
    </source>
</evidence>
<evidence type="ECO:0000313" key="8">
    <source>
        <dbReference type="Proteomes" id="UP000480350"/>
    </source>
</evidence>
<keyword evidence="8" id="KW-1185">Reference proteome</keyword>
<reference evidence="7 8" key="2">
    <citation type="submission" date="2020-03" db="EMBL/GenBank/DDBJ databases">
        <title>Kangsaoukella pontilimi gen. nov., sp. nov., a new member of the family Rhodobacteraceae isolated from a tidal mudflat.</title>
        <authorList>
            <person name="Kim I.S."/>
        </authorList>
    </citation>
    <scope>NUCLEOTIDE SEQUENCE [LARGE SCALE GENOMIC DNA]</scope>
    <source>
        <strain evidence="7 8">GH1-50</strain>
    </source>
</reference>
<feature type="region of interest" description="Disordered" evidence="5">
    <location>
        <begin position="57"/>
        <end position="86"/>
    </location>
</feature>
<dbReference type="InterPro" id="IPR027444">
    <property type="entry name" value="H-NS_C_dom"/>
</dbReference>
<dbReference type="SUPFAM" id="SSF81273">
    <property type="entry name" value="H-NS histone-like proteins"/>
    <property type="match status" value="1"/>
</dbReference>
<feature type="compositionally biased region" description="Basic residues" evidence="5">
    <location>
        <begin position="59"/>
        <end position="68"/>
    </location>
</feature>
<reference evidence="7 8" key="1">
    <citation type="submission" date="2019-12" db="EMBL/GenBank/DDBJ databases">
        <authorList>
            <person name="Lee S.D."/>
        </authorList>
    </citation>
    <scope>NUCLEOTIDE SEQUENCE [LARGE SCALE GENOMIC DNA]</scope>
    <source>
        <strain evidence="7 8">GH1-50</strain>
    </source>
</reference>
<accession>A0A7C9MZI6</accession>
<dbReference type="Gene3D" id="4.10.430.10">
    <property type="entry name" value="Histone-like protein H-NS, C-terminal domain"/>
    <property type="match status" value="1"/>
</dbReference>
<dbReference type="GO" id="GO:0001217">
    <property type="term" value="F:DNA-binding transcription repressor activity"/>
    <property type="evidence" value="ECO:0007669"/>
    <property type="project" value="TreeGrafter"/>
</dbReference>
<dbReference type="EMBL" id="WUPT01000001">
    <property type="protein sequence ID" value="MXQ07518.1"/>
    <property type="molecule type" value="Genomic_DNA"/>
</dbReference>
<evidence type="ECO:0000259" key="6">
    <source>
        <dbReference type="SMART" id="SM00528"/>
    </source>
</evidence>
<dbReference type="InterPro" id="IPR037150">
    <property type="entry name" value="H-NS_C_dom_sf"/>
</dbReference>
<evidence type="ECO:0000256" key="5">
    <source>
        <dbReference type="SAM" id="MobiDB-lite"/>
    </source>
</evidence>
<dbReference type="Proteomes" id="UP000480350">
    <property type="component" value="Unassembled WGS sequence"/>
</dbReference>
<keyword evidence="3" id="KW-0963">Cytoplasm</keyword>
<name>A0A7C9MZI6_9RHOB</name>
<evidence type="ECO:0000256" key="4">
    <source>
        <dbReference type="ARBA" id="ARBA00023125"/>
    </source>
</evidence>
<sequence length="105" mass="11611">MAKISLDKLSLEELKALRKDVDKAIAGFAEKKRQEAKKALEDVAAKHGMSLDEILGGTAKRKKSKAAAKYRNPEDPSQTWSGRGRQPAWYKAAIAKGKKPENMVM</sequence>
<dbReference type="Pfam" id="PF00816">
    <property type="entry name" value="Histone_HNS"/>
    <property type="match status" value="1"/>
</dbReference>
<comment type="subcellular location">
    <subcellularLocation>
        <location evidence="1">Cytoplasm</location>
        <location evidence="1">Nucleoid</location>
    </subcellularLocation>
</comment>
<dbReference type="GO" id="GO:0032993">
    <property type="term" value="C:protein-DNA complex"/>
    <property type="evidence" value="ECO:0007669"/>
    <property type="project" value="TreeGrafter"/>
</dbReference>
<evidence type="ECO:0000313" key="7">
    <source>
        <dbReference type="EMBL" id="MXQ07518.1"/>
    </source>
</evidence>
<organism evidence="7 8">
    <name type="scientific">Kangsaoukella pontilimi</name>
    <dbReference type="NCBI Taxonomy" id="2691042"/>
    <lineage>
        <taxon>Bacteria</taxon>
        <taxon>Pseudomonadati</taxon>
        <taxon>Pseudomonadota</taxon>
        <taxon>Alphaproteobacteria</taxon>
        <taxon>Rhodobacterales</taxon>
        <taxon>Paracoccaceae</taxon>
        <taxon>Kangsaoukella</taxon>
    </lineage>
</organism>